<evidence type="ECO:0000313" key="2">
    <source>
        <dbReference type="Proteomes" id="UP000186455"/>
    </source>
</evidence>
<dbReference type="EMBL" id="LFBV01000011">
    <property type="protein sequence ID" value="OKH90589.1"/>
    <property type="molecule type" value="Genomic_DNA"/>
</dbReference>
<dbReference type="GeneID" id="96796469"/>
<evidence type="ECO:0008006" key="3">
    <source>
        <dbReference type="Google" id="ProtNLM"/>
    </source>
</evidence>
<sequence length="110" mass="11635">MTSQDTRRTLEGTVADAVRPLPGVAYLRPALTDLLRGAVARPVGSAGVRAVPAPDGRGWRIDVKLTTLRGHRAVDVSRAVRDVARTAARTLLEPDGTPTIEITVTVTGTL</sequence>
<accession>A0A1Q4UYJ3</accession>
<name>A0A1Q4UYJ3_9ACTN</name>
<organism evidence="1 2">
    <name type="scientific">Streptomyces uncialis</name>
    <dbReference type="NCBI Taxonomy" id="1048205"/>
    <lineage>
        <taxon>Bacteria</taxon>
        <taxon>Bacillati</taxon>
        <taxon>Actinomycetota</taxon>
        <taxon>Actinomycetes</taxon>
        <taxon>Kitasatosporales</taxon>
        <taxon>Streptomycetaceae</taxon>
        <taxon>Streptomyces</taxon>
    </lineage>
</organism>
<proteinExistence type="predicted"/>
<dbReference type="RefSeq" id="WP_073794624.1">
    <property type="nucleotide sequence ID" value="NZ_CP109290.1"/>
</dbReference>
<dbReference type="Proteomes" id="UP000186455">
    <property type="component" value="Unassembled WGS sequence"/>
</dbReference>
<gene>
    <name evidence="1" type="ORF">AB852_33755</name>
</gene>
<comment type="caution">
    <text evidence="1">The sequence shown here is derived from an EMBL/GenBank/DDBJ whole genome shotgun (WGS) entry which is preliminary data.</text>
</comment>
<protein>
    <recommendedName>
        <fullName evidence="3">Asp23/Gls24 family envelope stress response protein</fullName>
    </recommendedName>
</protein>
<dbReference type="AlphaFoldDB" id="A0A1Q4UYJ3"/>
<reference evidence="1 2" key="1">
    <citation type="submission" date="2015-06" db="EMBL/GenBank/DDBJ databases">
        <title>Cloning and characterization of the uncialamcin biosynthetic gene cluster.</title>
        <authorList>
            <person name="Yan X."/>
            <person name="Huang T."/>
            <person name="Ge H."/>
            <person name="Shen B."/>
        </authorList>
    </citation>
    <scope>NUCLEOTIDE SEQUENCE [LARGE SCALE GENOMIC DNA]</scope>
    <source>
        <strain evidence="1 2">DCA2648</strain>
    </source>
</reference>
<dbReference type="STRING" id="1048205.AB852_33755"/>
<keyword evidence="2" id="KW-1185">Reference proteome</keyword>
<evidence type="ECO:0000313" key="1">
    <source>
        <dbReference type="EMBL" id="OKH90589.1"/>
    </source>
</evidence>